<dbReference type="PANTHER" id="PTHR42920">
    <property type="entry name" value="OS03G0707200 PROTEIN-RELATED"/>
    <property type="match status" value="1"/>
</dbReference>
<evidence type="ECO:0000256" key="4">
    <source>
        <dbReference type="ARBA" id="ARBA00022989"/>
    </source>
</evidence>
<dbReference type="STRING" id="2880.D7G4P8"/>
<comment type="subcellular location">
    <subcellularLocation>
        <location evidence="1">Cell membrane</location>
        <topology evidence="1">Multi-pass membrane protein</topology>
    </subcellularLocation>
</comment>
<dbReference type="InterPro" id="IPR051258">
    <property type="entry name" value="Diverse_Substrate_Transporter"/>
</dbReference>
<evidence type="ECO:0000313" key="8">
    <source>
        <dbReference type="EMBL" id="CBJ33735.1"/>
    </source>
</evidence>
<dbReference type="InterPro" id="IPR037185">
    <property type="entry name" value="EmrE-like"/>
</dbReference>
<dbReference type="InParanoid" id="D7G4P8"/>
<sequence length="335" mass="35229">MEIGVWVALGYFTQAIGLETSDASVYCACLCSLSVVVVPLLDAVTGKGIKRVTVAASFLALVGTGFLELGDAHASWNDLWCVAQAVGFGVAFTRIEFPGKSLQLSIEQLISVAALTGIWCIFSAGGHLAGFSFVKDPQILAALSYTGLVTTSLAIWLETVCLEKVPAAEMSVIFSTEPLWATLVSALLLKETMGPNALVGAGVILLACLVAQSEQISELVGMGEGKGNDTLMDAEATDAEEGAEEPFQLQETEEVNDDDFPSSVLDEMVGVTEESDSESSFRMSMVQESTVPGGVYGGDPAFAGEEGTLRNNDNDVPAAAPVGWFGSYGKHEEMT</sequence>
<keyword evidence="5" id="KW-0472">Membrane</keyword>
<accession>D7G4P8</accession>
<evidence type="ECO:0000256" key="6">
    <source>
        <dbReference type="SAM" id="MobiDB-lite"/>
    </source>
</evidence>
<keyword evidence="2" id="KW-1003">Cell membrane</keyword>
<protein>
    <submittedName>
        <fullName evidence="8">Inner membrane transport protein yicL</fullName>
    </submittedName>
</protein>
<dbReference type="Pfam" id="PF00892">
    <property type="entry name" value="EamA"/>
    <property type="match status" value="1"/>
</dbReference>
<dbReference type="SUPFAM" id="SSF103481">
    <property type="entry name" value="Multidrug resistance efflux transporter EmrE"/>
    <property type="match status" value="1"/>
</dbReference>
<evidence type="ECO:0000256" key="3">
    <source>
        <dbReference type="ARBA" id="ARBA00022692"/>
    </source>
</evidence>
<evidence type="ECO:0000256" key="2">
    <source>
        <dbReference type="ARBA" id="ARBA00022475"/>
    </source>
</evidence>
<dbReference type="InterPro" id="IPR000620">
    <property type="entry name" value="EamA_dom"/>
</dbReference>
<feature type="region of interest" description="Disordered" evidence="6">
    <location>
        <begin position="292"/>
        <end position="335"/>
    </location>
</feature>
<dbReference type="AlphaFoldDB" id="D7G4P8"/>
<feature type="region of interest" description="Disordered" evidence="6">
    <location>
        <begin position="237"/>
        <end position="262"/>
    </location>
</feature>
<evidence type="ECO:0000256" key="5">
    <source>
        <dbReference type="ARBA" id="ARBA00023136"/>
    </source>
</evidence>
<dbReference type="EMBL" id="FN649760">
    <property type="protein sequence ID" value="CBJ33735.1"/>
    <property type="molecule type" value="Genomic_DNA"/>
</dbReference>
<evidence type="ECO:0000313" key="9">
    <source>
        <dbReference type="Proteomes" id="UP000002630"/>
    </source>
</evidence>
<dbReference type="PANTHER" id="PTHR42920:SF26">
    <property type="entry name" value="OS03G0707200 PROTEIN"/>
    <property type="match status" value="1"/>
</dbReference>
<evidence type="ECO:0000259" key="7">
    <source>
        <dbReference type="Pfam" id="PF00892"/>
    </source>
</evidence>
<name>D7G4P8_ECTSI</name>
<keyword evidence="4" id="KW-1133">Transmembrane helix</keyword>
<keyword evidence="9" id="KW-1185">Reference proteome</keyword>
<dbReference type="GO" id="GO:0005886">
    <property type="term" value="C:plasma membrane"/>
    <property type="evidence" value="ECO:0007669"/>
    <property type="project" value="UniProtKB-SubCell"/>
</dbReference>
<dbReference type="eggNOG" id="ENOG502S0YE">
    <property type="taxonomic scope" value="Eukaryota"/>
</dbReference>
<organism evidence="8 9">
    <name type="scientific">Ectocarpus siliculosus</name>
    <name type="common">Brown alga</name>
    <name type="synonym">Conferva siliculosa</name>
    <dbReference type="NCBI Taxonomy" id="2880"/>
    <lineage>
        <taxon>Eukaryota</taxon>
        <taxon>Sar</taxon>
        <taxon>Stramenopiles</taxon>
        <taxon>Ochrophyta</taxon>
        <taxon>PX clade</taxon>
        <taxon>Phaeophyceae</taxon>
        <taxon>Ectocarpales</taxon>
        <taxon>Ectocarpaceae</taxon>
        <taxon>Ectocarpus</taxon>
    </lineage>
</organism>
<gene>
    <name evidence="8" type="ORF">Esi_0578_0001</name>
</gene>
<proteinExistence type="predicted"/>
<evidence type="ECO:0000256" key="1">
    <source>
        <dbReference type="ARBA" id="ARBA00004651"/>
    </source>
</evidence>
<keyword evidence="3" id="KW-0812">Transmembrane</keyword>
<feature type="compositionally biased region" description="Acidic residues" evidence="6">
    <location>
        <begin position="251"/>
        <end position="260"/>
    </location>
</feature>
<feature type="domain" description="EamA" evidence="7">
    <location>
        <begin position="111"/>
        <end position="210"/>
    </location>
</feature>
<reference evidence="8 9" key="1">
    <citation type="journal article" date="2010" name="Nature">
        <title>The Ectocarpus genome and the independent evolution of multicellularity in brown algae.</title>
        <authorList>
            <person name="Cock J.M."/>
            <person name="Sterck L."/>
            <person name="Rouze P."/>
            <person name="Scornet D."/>
            <person name="Allen A.E."/>
            <person name="Amoutzias G."/>
            <person name="Anthouard V."/>
            <person name="Artiguenave F."/>
            <person name="Aury J.M."/>
            <person name="Badger J.H."/>
            <person name="Beszteri B."/>
            <person name="Billiau K."/>
            <person name="Bonnet E."/>
            <person name="Bothwell J.H."/>
            <person name="Bowler C."/>
            <person name="Boyen C."/>
            <person name="Brownlee C."/>
            <person name="Carrano C.J."/>
            <person name="Charrier B."/>
            <person name="Cho G.Y."/>
            <person name="Coelho S.M."/>
            <person name="Collen J."/>
            <person name="Corre E."/>
            <person name="Da Silva C."/>
            <person name="Delage L."/>
            <person name="Delaroque N."/>
            <person name="Dittami S.M."/>
            <person name="Doulbeau S."/>
            <person name="Elias M."/>
            <person name="Farnham G."/>
            <person name="Gachon C.M."/>
            <person name="Gschloessl B."/>
            <person name="Heesch S."/>
            <person name="Jabbari K."/>
            <person name="Jubin C."/>
            <person name="Kawai H."/>
            <person name="Kimura K."/>
            <person name="Kloareg B."/>
            <person name="Kupper F.C."/>
            <person name="Lang D."/>
            <person name="Le Bail A."/>
            <person name="Leblanc C."/>
            <person name="Lerouge P."/>
            <person name="Lohr M."/>
            <person name="Lopez P.J."/>
            <person name="Martens C."/>
            <person name="Maumus F."/>
            <person name="Michel G."/>
            <person name="Miranda-Saavedra D."/>
            <person name="Morales J."/>
            <person name="Moreau H."/>
            <person name="Motomura T."/>
            <person name="Nagasato C."/>
            <person name="Napoli C.A."/>
            <person name="Nelson D.R."/>
            <person name="Nyvall-Collen P."/>
            <person name="Peters A.F."/>
            <person name="Pommier C."/>
            <person name="Potin P."/>
            <person name="Poulain J."/>
            <person name="Quesneville H."/>
            <person name="Read B."/>
            <person name="Rensing S.A."/>
            <person name="Ritter A."/>
            <person name="Rousvoal S."/>
            <person name="Samanta M."/>
            <person name="Samson G."/>
            <person name="Schroeder D.C."/>
            <person name="Segurens B."/>
            <person name="Strittmatter M."/>
            <person name="Tonon T."/>
            <person name="Tregear J.W."/>
            <person name="Valentin K."/>
            <person name="von Dassow P."/>
            <person name="Yamagishi T."/>
            <person name="Van de Peer Y."/>
            <person name="Wincker P."/>
        </authorList>
    </citation>
    <scope>NUCLEOTIDE SEQUENCE [LARGE SCALE GENOMIC DNA]</scope>
    <source>
        <strain evidence="9">Ec32 / CCAP1310/4</strain>
    </source>
</reference>
<dbReference type="OrthoDB" id="2017960at2759"/>
<dbReference type="Proteomes" id="UP000002630">
    <property type="component" value="Unassembled WGS sequence"/>
</dbReference>